<dbReference type="CDD" id="cd12152">
    <property type="entry name" value="F1-ATPase_delta"/>
    <property type="match status" value="1"/>
</dbReference>
<dbReference type="InterPro" id="IPR020546">
    <property type="entry name" value="ATP_synth_F1_dsu/esu_N"/>
</dbReference>
<dbReference type="Pfam" id="PF02823">
    <property type="entry name" value="ATP-synt_DE_N"/>
    <property type="match status" value="1"/>
</dbReference>
<dbReference type="GO" id="GO:0045259">
    <property type="term" value="C:proton-transporting ATP synthase complex"/>
    <property type="evidence" value="ECO:0007669"/>
    <property type="project" value="UniProtKB-KW"/>
</dbReference>
<evidence type="ECO:0000256" key="4">
    <source>
        <dbReference type="ARBA" id="ARBA00022475"/>
    </source>
</evidence>
<evidence type="ECO:0000256" key="8">
    <source>
        <dbReference type="ARBA" id="ARBA00023310"/>
    </source>
</evidence>
<name>A0A1J5REX7_9ZZZZ</name>
<dbReference type="HAMAP" id="MF_00530">
    <property type="entry name" value="ATP_synth_epsil_bac"/>
    <property type="match status" value="1"/>
</dbReference>
<dbReference type="InterPro" id="IPR020547">
    <property type="entry name" value="ATP_synth_F1_esu_C"/>
</dbReference>
<dbReference type="SUPFAM" id="SSF46604">
    <property type="entry name" value="Epsilon subunit of F1F0-ATP synthase C-terminal domain"/>
    <property type="match status" value="1"/>
</dbReference>
<comment type="subcellular location">
    <subcellularLocation>
        <location evidence="1">Cell membrane</location>
        <topology evidence="1">Peripheral membrane protein</topology>
    </subcellularLocation>
</comment>
<protein>
    <submittedName>
        <fullName evidence="11">ATP synthase epsilon chain</fullName>
    </submittedName>
</protein>
<dbReference type="NCBIfam" id="NF001847">
    <property type="entry name" value="PRK00571.1-4"/>
    <property type="match status" value="1"/>
</dbReference>
<sequence>MAMTIHLDVVSAEESVFSGLAEFVAAPAAMGEVGIYPRHAPMITTIKPGALRVKVPYEAEETLIYISGGILEVQPGVITVLADTAIRGKDLDEAAAQEAKRLAEEAMRDKSSVMDYARAQAELIEAVAQLQAIQKLRKSGVQH</sequence>
<dbReference type="InterPro" id="IPR036794">
    <property type="entry name" value="ATP_F1_dsu/esu_C_sf"/>
</dbReference>
<comment type="similarity">
    <text evidence="2">Belongs to the ATPase epsilon chain family.</text>
</comment>
<dbReference type="Gene3D" id="1.20.5.440">
    <property type="entry name" value="ATP synthase delta/epsilon subunit, C-terminal domain"/>
    <property type="match status" value="1"/>
</dbReference>
<evidence type="ECO:0000259" key="9">
    <source>
        <dbReference type="Pfam" id="PF00401"/>
    </source>
</evidence>
<dbReference type="GO" id="GO:0046933">
    <property type="term" value="F:proton-transporting ATP synthase activity, rotational mechanism"/>
    <property type="evidence" value="ECO:0007669"/>
    <property type="project" value="InterPro"/>
</dbReference>
<dbReference type="AlphaFoldDB" id="A0A1J5REX7"/>
<dbReference type="InterPro" id="IPR036771">
    <property type="entry name" value="ATPsynth_dsu/esu_N"/>
</dbReference>
<dbReference type="InterPro" id="IPR001469">
    <property type="entry name" value="ATP_synth_F1_dsu/esu"/>
</dbReference>
<dbReference type="SUPFAM" id="SSF51344">
    <property type="entry name" value="Epsilon subunit of F1F0-ATP synthase N-terminal domain"/>
    <property type="match status" value="1"/>
</dbReference>
<dbReference type="Gene3D" id="2.60.15.10">
    <property type="entry name" value="F0F1 ATP synthase delta/epsilon subunit, N-terminal"/>
    <property type="match status" value="1"/>
</dbReference>
<organism evidence="11">
    <name type="scientific">mine drainage metagenome</name>
    <dbReference type="NCBI Taxonomy" id="410659"/>
    <lineage>
        <taxon>unclassified sequences</taxon>
        <taxon>metagenomes</taxon>
        <taxon>ecological metagenomes</taxon>
    </lineage>
</organism>
<evidence type="ECO:0000313" key="11">
    <source>
        <dbReference type="EMBL" id="OIQ90559.1"/>
    </source>
</evidence>
<evidence type="ECO:0000256" key="3">
    <source>
        <dbReference type="ARBA" id="ARBA00022448"/>
    </source>
</evidence>
<dbReference type="FunFam" id="2.60.15.10:FF:000001">
    <property type="entry name" value="ATP synthase epsilon chain"/>
    <property type="match status" value="1"/>
</dbReference>
<dbReference type="PANTHER" id="PTHR13822:SF10">
    <property type="entry name" value="ATP SYNTHASE EPSILON CHAIN, CHLOROPLASTIC"/>
    <property type="match status" value="1"/>
</dbReference>
<dbReference type="Pfam" id="PF00401">
    <property type="entry name" value="ATP-synt_DE"/>
    <property type="match status" value="1"/>
</dbReference>
<dbReference type="EMBL" id="MLJW01000287">
    <property type="protein sequence ID" value="OIQ90559.1"/>
    <property type="molecule type" value="Genomic_DNA"/>
</dbReference>
<evidence type="ECO:0000256" key="2">
    <source>
        <dbReference type="ARBA" id="ARBA00005712"/>
    </source>
</evidence>
<keyword evidence="8" id="KW-0066">ATP synthesis</keyword>
<dbReference type="PANTHER" id="PTHR13822">
    <property type="entry name" value="ATP SYNTHASE DELTA/EPSILON CHAIN"/>
    <property type="match status" value="1"/>
</dbReference>
<reference evidence="11" key="1">
    <citation type="submission" date="2016-10" db="EMBL/GenBank/DDBJ databases">
        <title>Sequence of Gallionella enrichment culture.</title>
        <authorList>
            <person name="Poehlein A."/>
            <person name="Muehling M."/>
            <person name="Daniel R."/>
        </authorList>
    </citation>
    <scope>NUCLEOTIDE SEQUENCE</scope>
</reference>
<evidence type="ECO:0000256" key="6">
    <source>
        <dbReference type="ARBA" id="ARBA00023136"/>
    </source>
</evidence>
<keyword evidence="4" id="KW-1003">Cell membrane</keyword>
<gene>
    <name evidence="11" type="primary">atpC_13</name>
    <name evidence="11" type="ORF">GALL_275280</name>
</gene>
<dbReference type="GO" id="GO:0005886">
    <property type="term" value="C:plasma membrane"/>
    <property type="evidence" value="ECO:0007669"/>
    <property type="project" value="UniProtKB-SubCell"/>
</dbReference>
<evidence type="ECO:0000256" key="1">
    <source>
        <dbReference type="ARBA" id="ARBA00004202"/>
    </source>
</evidence>
<evidence type="ECO:0000256" key="7">
    <source>
        <dbReference type="ARBA" id="ARBA00023196"/>
    </source>
</evidence>
<accession>A0A1J5REX7</accession>
<keyword evidence="7" id="KW-0139">CF(1)</keyword>
<keyword evidence="6" id="KW-0472">Membrane</keyword>
<keyword evidence="3" id="KW-0813">Transport</keyword>
<feature type="domain" description="ATP synthase epsilon subunit C-terminal" evidence="9">
    <location>
        <begin position="89"/>
        <end position="134"/>
    </location>
</feature>
<dbReference type="NCBIfam" id="TIGR01216">
    <property type="entry name" value="ATP_synt_epsi"/>
    <property type="match status" value="1"/>
</dbReference>
<comment type="caution">
    <text evidence="11">The sequence shown here is derived from an EMBL/GenBank/DDBJ whole genome shotgun (WGS) entry which is preliminary data.</text>
</comment>
<proteinExistence type="inferred from homology"/>
<keyword evidence="5" id="KW-0406">Ion transport</keyword>
<evidence type="ECO:0000259" key="10">
    <source>
        <dbReference type="Pfam" id="PF02823"/>
    </source>
</evidence>
<evidence type="ECO:0000256" key="5">
    <source>
        <dbReference type="ARBA" id="ARBA00023065"/>
    </source>
</evidence>
<feature type="domain" description="ATP synthase F1 complex delta/epsilon subunit N-terminal" evidence="10">
    <location>
        <begin position="5"/>
        <end position="85"/>
    </location>
</feature>